<feature type="transmembrane region" description="Helical" evidence="1">
    <location>
        <begin position="6"/>
        <end position="29"/>
    </location>
</feature>
<organism evidence="3 4">
    <name type="scientific">Fructobacillus pseudoficulneus</name>
    <dbReference type="NCBI Taxonomy" id="220714"/>
    <lineage>
        <taxon>Bacteria</taxon>
        <taxon>Bacillati</taxon>
        <taxon>Bacillota</taxon>
        <taxon>Bacilli</taxon>
        <taxon>Lactobacillales</taxon>
        <taxon>Lactobacillaceae</taxon>
        <taxon>Fructobacillus</taxon>
    </lineage>
</organism>
<feature type="transmembrane region" description="Helical" evidence="1">
    <location>
        <begin position="36"/>
        <end position="57"/>
    </location>
</feature>
<dbReference type="InterPro" id="IPR014729">
    <property type="entry name" value="Rossmann-like_a/b/a_fold"/>
</dbReference>
<dbReference type="GO" id="GO:0043164">
    <property type="term" value="P:Gram-negative-bacterium-type cell wall biogenesis"/>
    <property type="evidence" value="ECO:0007669"/>
    <property type="project" value="TreeGrafter"/>
</dbReference>
<dbReference type="InterPro" id="IPR003848">
    <property type="entry name" value="DUF218"/>
</dbReference>
<dbReference type="GO" id="GO:0005886">
    <property type="term" value="C:plasma membrane"/>
    <property type="evidence" value="ECO:0007669"/>
    <property type="project" value="TreeGrafter"/>
</dbReference>
<protein>
    <submittedName>
        <fullName evidence="3">Integral membrane protein</fullName>
    </submittedName>
</protein>
<dbReference type="GO" id="GO:0000270">
    <property type="term" value="P:peptidoglycan metabolic process"/>
    <property type="evidence" value="ECO:0007669"/>
    <property type="project" value="TreeGrafter"/>
</dbReference>
<keyword evidence="1" id="KW-0812">Transmembrane</keyword>
<dbReference type="PANTHER" id="PTHR30336">
    <property type="entry name" value="INNER MEMBRANE PROTEIN, PROBABLE PERMEASE"/>
    <property type="match status" value="1"/>
</dbReference>
<dbReference type="OrthoDB" id="9782395at2"/>
<dbReference type="AlphaFoldDB" id="A0A3F3HAU8"/>
<evidence type="ECO:0000313" key="4">
    <source>
        <dbReference type="Proteomes" id="UP000061227"/>
    </source>
</evidence>
<evidence type="ECO:0000313" key="3">
    <source>
        <dbReference type="EMBL" id="GAP03449.1"/>
    </source>
</evidence>
<evidence type="ECO:0000259" key="2">
    <source>
        <dbReference type="Pfam" id="PF02698"/>
    </source>
</evidence>
<evidence type="ECO:0000256" key="1">
    <source>
        <dbReference type="SAM" id="Phobius"/>
    </source>
</evidence>
<feature type="transmembrane region" description="Helical" evidence="1">
    <location>
        <begin position="148"/>
        <end position="166"/>
    </location>
</feature>
<feature type="transmembrane region" description="Helical" evidence="1">
    <location>
        <begin position="333"/>
        <end position="353"/>
    </location>
</feature>
<keyword evidence="1" id="KW-0472">Membrane</keyword>
<sequence length="355" mass="40055">MTHIFQAISYSVCFGIISVLMSLSTVYLIKKNKYRLLCGVAALFTCFSYFLLMSIIVVQINSNVLTRLYLLLLILLLAPVVLLTLLSSFLFIWNGIIVFNRESHSIGNLLTLIIGVGLMIVPILFSVFNRYMPNNKIIYLIENISYGFQNYLLFWILTFISSYMITKLVRPKANKEYAIILGSGLLDGDTVSPLLASRIMAAVGFKRMQCKKYRKSMKLIMSGGQGKDESLPEALAMKTYAIKQGIPEKDILVETKSKNTYDNMLFSKKIIESNGFDVDKGIFATNDYHVFRAAGFAHLVGLNIDGIGSKTSKYFLPNALIREYIAILKNHKIFHITMMIIIVIANIMSTFVYGK</sequence>
<feature type="transmembrane region" description="Helical" evidence="1">
    <location>
        <begin position="105"/>
        <end position="128"/>
    </location>
</feature>
<dbReference type="Gene3D" id="3.40.50.620">
    <property type="entry name" value="HUPs"/>
    <property type="match status" value="1"/>
</dbReference>
<keyword evidence="4" id="KW-1185">Reference proteome</keyword>
<dbReference type="PANTHER" id="PTHR30336:SF18">
    <property type="entry name" value="MEMBRANE PROTEIN"/>
    <property type="match status" value="1"/>
</dbReference>
<dbReference type="InterPro" id="IPR051599">
    <property type="entry name" value="Cell_Envelope_Assoc"/>
</dbReference>
<gene>
    <name evidence="3" type="ORF">FPFC_110030</name>
</gene>
<name>A0A3F3HAU8_9LACO</name>
<feature type="transmembrane region" description="Helical" evidence="1">
    <location>
        <begin position="69"/>
        <end position="93"/>
    </location>
</feature>
<reference evidence="3 4" key="1">
    <citation type="journal article" date="2015" name="BMC Genomics">
        <title>Comparative genomics of Fructobacillus spp. and Leuconostoc spp. reveals niche-specific evolution of Fructobacillus spp.</title>
        <authorList>
            <person name="Endo A."/>
            <person name="Tanizawa Y."/>
            <person name="Tanaka N."/>
            <person name="Maeno S."/>
            <person name="Kumar H."/>
            <person name="Shiwa Y."/>
            <person name="Okada S."/>
            <person name="Yoshikawa H."/>
            <person name="Dicks L."/>
            <person name="Nakagawa J."/>
            <person name="Arita M."/>
        </authorList>
    </citation>
    <scope>NUCLEOTIDE SEQUENCE [LARGE SCALE GENOMIC DNA]</scope>
    <source>
        <strain evidence="3 4">DSM 15468</strain>
    </source>
</reference>
<accession>A0A3F3HAU8</accession>
<keyword evidence="1" id="KW-1133">Transmembrane helix</keyword>
<feature type="domain" description="DUF218" evidence="2">
    <location>
        <begin position="177"/>
        <end position="326"/>
    </location>
</feature>
<dbReference type="STRING" id="220714.SAMN05660469_0050"/>
<dbReference type="CDD" id="cd06259">
    <property type="entry name" value="YdcF-like"/>
    <property type="match status" value="1"/>
</dbReference>
<dbReference type="EMBL" id="DF968073">
    <property type="protein sequence ID" value="GAP03449.1"/>
    <property type="molecule type" value="Genomic_DNA"/>
</dbReference>
<dbReference type="RefSeq" id="WP_059379233.1">
    <property type="nucleotide sequence ID" value="NZ_DF968073.1"/>
</dbReference>
<dbReference type="Proteomes" id="UP000061227">
    <property type="component" value="Unassembled WGS sequence"/>
</dbReference>
<dbReference type="Pfam" id="PF02698">
    <property type="entry name" value="DUF218"/>
    <property type="match status" value="1"/>
</dbReference>
<proteinExistence type="predicted"/>